<keyword evidence="6" id="KW-0460">Magnesium</keyword>
<dbReference type="PANTHER" id="PTHR11902:SF1">
    <property type="entry name" value="ENOLASE"/>
    <property type="match status" value="1"/>
</dbReference>
<dbReference type="GO" id="GO:0000015">
    <property type="term" value="C:phosphopyruvate hydratase complex"/>
    <property type="evidence" value="ECO:0007669"/>
    <property type="project" value="InterPro"/>
</dbReference>
<dbReference type="InterPro" id="IPR036849">
    <property type="entry name" value="Enolase-like_C_sf"/>
</dbReference>
<dbReference type="GO" id="GO:0006096">
    <property type="term" value="P:glycolytic process"/>
    <property type="evidence" value="ECO:0007669"/>
    <property type="project" value="UniProtKB-UniPathway"/>
</dbReference>
<dbReference type="InterPro" id="IPR000941">
    <property type="entry name" value="Enolase"/>
</dbReference>
<keyword evidence="7" id="KW-0324">Glycolysis</keyword>
<evidence type="ECO:0000256" key="2">
    <source>
        <dbReference type="ARBA" id="ARBA00009604"/>
    </source>
</evidence>
<evidence type="ECO:0000256" key="8">
    <source>
        <dbReference type="ARBA" id="ARBA00023239"/>
    </source>
</evidence>
<evidence type="ECO:0000256" key="3">
    <source>
        <dbReference type="ARBA" id="ARBA00012058"/>
    </source>
</evidence>
<dbReference type="Pfam" id="PF03952">
    <property type="entry name" value="Enolase_N"/>
    <property type="match status" value="1"/>
</dbReference>
<keyword evidence="5" id="KW-0964">Secreted</keyword>
<protein>
    <recommendedName>
        <fullName evidence="4">Enolase</fullName>
        <ecNumber evidence="3">4.2.1.11</ecNumber>
    </recommendedName>
</protein>
<dbReference type="InterPro" id="IPR029017">
    <property type="entry name" value="Enolase-like_N"/>
</dbReference>
<accession>A0A2M7QHS8</accession>
<comment type="similarity">
    <text evidence="2">Belongs to the enolase family.</text>
</comment>
<name>A0A2M7QHS8_9BACT</name>
<evidence type="ECO:0000313" key="12">
    <source>
        <dbReference type="Proteomes" id="UP000229401"/>
    </source>
</evidence>
<evidence type="ECO:0000256" key="6">
    <source>
        <dbReference type="ARBA" id="ARBA00022842"/>
    </source>
</evidence>
<dbReference type="Gene3D" id="3.20.20.120">
    <property type="entry name" value="Enolase-like C-terminal domain"/>
    <property type="match status" value="1"/>
</dbReference>
<dbReference type="EC" id="4.2.1.11" evidence="3"/>
<evidence type="ECO:0000256" key="1">
    <source>
        <dbReference type="ARBA" id="ARBA00005031"/>
    </source>
</evidence>
<proteinExistence type="inferred from homology"/>
<feature type="domain" description="Enolase N-terminal" evidence="10">
    <location>
        <begin position="4"/>
        <end position="134"/>
    </location>
</feature>
<evidence type="ECO:0000256" key="5">
    <source>
        <dbReference type="ARBA" id="ARBA00022525"/>
    </source>
</evidence>
<dbReference type="AlphaFoldDB" id="A0A2M7QHS8"/>
<evidence type="ECO:0000256" key="4">
    <source>
        <dbReference type="ARBA" id="ARBA00017068"/>
    </source>
</evidence>
<keyword evidence="11" id="KW-0670">Pyruvate</keyword>
<dbReference type="Proteomes" id="UP000229401">
    <property type="component" value="Unassembled WGS sequence"/>
</dbReference>
<dbReference type="SMART" id="SM01192">
    <property type="entry name" value="Enolase_C"/>
    <property type="match status" value="1"/>
</dbReference>
<sequence length="269" mass="30044">MPNIKSIHAYEIIDSKGLPTIEGRLTLDDDKEVITSIPASLLSEKKTIIDLKDEDPHRFNGMGVSHAVSYINDLISPKLKGASIYKQKEIDQWMIEADGTKNKSRLGGNTILTVSQLIAKAGAKAQNLSDFKYLNYLYSTYFKETISLDKIPSPIFNMINGGKHANNKLDFQEFTVVPSSSFTFSKAYQIGVEILYELKKVLEYRNATTAVGEEGGFSPNLTTNLDALEILNETIVQRQLKIGVDIFLGLDLASTSYYLNKLYTIKDKN</sequence>
<dbReference type="EMBL" id="PFLI01000190">
    <property type="protein sequence ID" value="PIY71535.1"/>
    <property type="molecule type" value="Genomic_DNA"/>
</dbReference>
<organism evidence="11 12">
    <name type="scientific">Candidatus Roizmanbacteria bacterium CG_4_10_14_0_8_um_filter_33_9</name>
    <dbReference type="NCBI Taxonomy" id="1974826"/>
    <lineage>
        <taxon>Bacteria</taxon>
        <taxon>Candidatus Roizmaniibacteriota</taxon>
    </lineage>
</organism>
<dbReference type="SMART" id="SM01193">
    <property type="entry name" value="Enolase_N"/>
    <property type="match status" value="1"/>
</dbReference>
<dbReference type="GO" id="GO:0004634">
    <property type="term" value="F:phosphopyruvate hydratase activity"/>
    <property type="evidence" value="ECO:0007669"/>
    <property type="project" value="UniProtKB-EC"/>
</dbReference>
<evidence type="ECO:0000256" key="7">
    <source>
        <dbReference type="ARBA" id="ARBA00023152"/>
    </source>
</evidence>
<dbReference type="Pfam" id="PF00113">
    <property type="entry name" value="Enolase_C"/>
    <property type="match status" value="1"/>
</dbReference>
<gene>
    <name evidence="11" type="primary">eno</name>
    <name evidence="11" type="ORF">COY87_05675</name>
</gene>
<dbReference type="SUPFAM" id="SSF51604">
    <property type="entry name" value="Enolase C-terminal domain-like"/>
    <property type="match status" value="1"/>
</dbReference>
<dbReference type="Gene3D" id="3.30.390.10">
    <property type="entry name" value="Enolase-like, N-terminal domain"/>
    <property type="match status" value="1"/>
</dbReference>
<evidence type="ECO:0000313" key="11">
    <source>
        <dbReference type="EMBL" id="PIY71535.1"/>
    </source>
</evidence>
<comment type="pathway">
    <text evidence="1">Carbohydrate degradation; glycolysis; pyruvate from D-glyceraldehyde 3-phosphate: step 4/5.</text>
</comment>
<feature type="domain" description="Enolase C-terminal TIM barrel" evidence="9">
    <location>
        <begin position="148"/>
        <end position="269"/>
    </location>
</feature>
<dbReference type="GO" id="GO:0000287">
    <property type="term" value="F:magnesium ion binding"/>
    <property type="evidence" value="ECO:0007669"/>
    <property type="project" value="InterPro"/>
</dbReference>
<feature type="non-terminal residue" evidence="11">
    <location>
        <position position="269"/>
    </location>
</feature>
<evidence type="ECO:0000259" key="9">
    <source>
        <dbReference type="SMART" id="SM01192"/>
    </source>
</evidence>
<dbReference type="InterPro" id="IPR020810">
    <property type="entry name" value="Enolase_C"/>
</dbReference>
<evidence type="ECO:0000259" key="10">
    <source>
        <dbReference type="SMART" id="SM01193"/>
    </source>
</evidence>
<dbReference type="InterPro" id="IPR020811">
    <property type="entry name" value="Enolase_N"/>
</dbReference>
<reference evidence="12" key="1">
    <citation type="submission" date="2017-09" db="EMBL/GenBank/DDBJ databases">
        <title>Depth-based differentiation of microbial function through sediment-hosted aquifers and enrichment of novel symbionts in the deep terrestrial subsurface.</title>
        <authorList>
            <person name="Probst A.J."/>
            <person name="Ladd B."/>
            <person name="Jarett J.K."/>
            <person name="Geller-Mcgrath D.E."/>
            <person name="Sieber C.M.K."/>
            <person name="Emerson J.B."/>
            <person name="Anantharaman K."/>
            <person name="Thomas B.C."/>
            <person name="Malmstrom R."/>
            <person name="Stieglmeier M."/>
            <person name="Klingl A."/>
            <person name="Woyke T."/>
            <person name="Ryan C.M."/>
            <person name="Banfield J.F."/>
        </authorList>
    </citation>
    <scope>NUCLEOTIDE SEQUENCE [LARGE SCALE GENOMIC DNA]</scope>
</reference>
<keyword evidence="8 11" id="KW-0456">Lyase</keyword>
<dbReference type="UniPathway" id="UPA00109">
    <property type="reaction ID" value="UER00187"/>
</dbReference>
<dbReference type="PANTHER" id="PTHR11902">
    <property type="entry name" value="ENOLASE"/>
    <property type="match status" value="1"/>
</dbReference>
<dbReference type="SUPFAM" id="SSF54826">
    <property type="entry name" value="Enolase N-terminal domain-like"/>
    <property type="match status" value="1"/>
</dbReference>
<comment type="caution">
    <text evidence="11">The sequence shown here is derived from an EMBL/GenBank/DDBJ whole genome shotgun (WGS) entry which is preliminary data.</text>
</comment>